<dbReference type="GO" id="GO:0035082">
    <property type="term" value="P:axoneme assembly"/>
    <property type="evidence" value="ECO:0007669"/>
    <property type="project" value="InterPro"/>
</dbReference>
<comment type="caution">
    <text evidence="7">The sequence shown here is derived from an EMBL/GenBank/DDBJ whole genome shotgun (WGS) entry which is preliminary data.</text>
</comment>
<comment type="similarity">
    <text evidence="6">Belongs to the PIERCE1 family.</text>
</comment>
<dbReference type="InterPro" id="IPR026507">
    <property type="entry name" value="PIRC1/2"/>
</dbReference>
<evidence type="ECO:0000256" key="5">
    <source>
        <dbReference type="ARBA" id="ARBA00023273"/>
    </source>
</evidence>
<keyword evidence="8" id="KW-1185">Reference proteome</keyword>
<evidence type="ECO:0000256" key="6">
    <source>
        <dbReference type="ARBA" id="ARBA00038014"/>
    </source>
</evidence>
<reference evidence="7" key="2">
    <citation type="journal article" date="2019" name="Gigascience">
        <title>High-quality Schistosoma haematobium genome achieved by single-molecule and long-range sequencing.</title>
        <authorList>
            <person name="Stroehlein A.J."/>
            <person name="Korhonen P.K."/>
            <person name="Chong T.M."/>
            <person name="Lim Y.L."/>
            <person name="Chan K.G."/>
            <person name="Webster B."/>
            <person name="Rollinson D."/>
            <person name="Brindley P.J."/>
            <person name="Gasser R.B."/>
            <person name="Young N.D."/>
        </authorList>
    </citation>
    <scope>NUCLEOTIDE SEQUENCE</scope>
</reference>
<dbReference type="PANTHER" id="PTHR20899:SF1">
    <property type="entry name" value="PIERCER OF MICROTUBULE WALL 1 PROTEIN"/>
    <property type="match status" value="1"/>
</dbReference>
<evidence type="ECO:0000256" key="1">
    <source>
        <dbReference type="ARBA" id="ARBA00004138"/>
    </source>
</evidence>
<dbReference type="Pfam" id="PF14892">
    <property type="entry name" value="PIRC1_2"/>
    <property type="match status" value="1"/>
</dbReference>
<evidence type="ECO:0000256" key="3">
    <source>
        <dbReference type="ARBA" id="ARBA00022490"/>
    </source>
</evidence>
<reference evidence="7" key="3">
    <citation type="submission" date="2021-06" db="EMBL/GenBank/DDBJ databases">
        <title>Chromosome-level genome assembly for S. haematobium.</title>
        <authorList>
            <person name="Stroehlein A.J."/>
        </authorList>
    </citation>
    <scope>NUCLEOTIDE SEQUENCE</scope>
</reference>
<dbReference type="Proteomes" id="UP000471633">
    <property type="component" value="Unassembled WGS sequence"/>
</dbReference>
<sequence>MTTNSISITKISVATSSSGNTTIPCQRPMDENRKSLNDTCTENCEMSNNSTDITLGSQTSDYYRTDKRLPYRFNNPDKFGGYDGPKLNPLYRTTNSEYGRLKPNVHTMNVVYYNKNQEFSKRYMKAGNYRNHSLNTAIDHKYS</sequence>
<reference evidence="7" key="4">
    <citation type="journal article" date="2022" name="PLoS Pathog.">
        <title>Chromosome-level genome of Schistosoma haematobium underpins genome-wide explorations of molecular variation.</title>
        <authorList>
            <person name="Stroehlein A.J."/>
            <person name="Korhonen P.K."/>
            <person name="Lee V.V."/>
            <person name="Ralph S.A."/>
            <person name="Mentink-Kane M."/>
            <person name="You H."/>
            <person name="McManus D.P."/>
            <person name="Tchuente L.T."/>
            <person name="Stothard J.R."/>
            <person name="Kaur P."/>
            <person name="Dudchenko O."/>
            <person name="Aiden E.L."/>
            <person name="Yang B."/>
            <person name="Yang H."/>
            <person name="Emery A.M."/>
            <person name="Webster B.L."/>
            <person name="Brindley P.J."/>
            <person name="Rollinson D."/>
            <person name="Chang B.C.H."/>
            <person name="Gasser R.B."/>
            <person name="Young N.D."/>
        </authorList>
    </citation>
    <scope>NUCLEOTIDE SEQUENCE</scope>
</reference>
<organism evidence="7 8">
    <name type="scientific">Schistosoma haematobium</name>
    <name type="common">Blood fluke</name>
    <dbReference type="NCBI Taxonomy" id="6185"/>
    <lineage>
        <taxon>Eukaryota</taxon>
        <taxon>Metazoa</taxon>
        <taxon>Spiralia</taxon>
        <taxon>Lophotrochozoa</taxon>
        <taxon>Platyhelminthes</taxon>
        <taxon>Trematoda</taxon>
        <taxon>Digenea</taxon>
        <taxon>Strigeidida</taxon>
        <taxon>Schistosomatoidea</taxon>
        <taxon>Schistosomatidae</taxon>
        <taxon>Schistosoma</taxon>
    </lineage>
</organism>
<evidence type="ECO:0000313" key="8">
    <source>
        <dbReference type="Proteomes" id="UP000471633"/>
    </source>
</evidence>
<evidence type="ECO:0000256" key="2">
    <source>
        <dbReference type="ARBA" id="ARBA00004245"/>
    </source>
</evidence>
<keyword evidence="4" id="KW-0206">Cytoskeleton</keyword>
<dbReference type="PANTHER" id="PTHR20899">
    <property type="entry name" value="PIERCE HOMOLOG"/>
    <property type="match status" value="1"/>
</dbReference>
<dbReference type="RefSeq" id="XP_051074760.1">
    <property type="nucleotide sequence ID" value="XM_051209317.1"/>
</dbReference>
<comment type="subcellular location">
    <subcellularLocation>
        <location evidence="1">Cell projection</location>
        <location evidence="1">Cilium</location>
    </subcellularLocation>
    <subcellularLocation>
        <location evidence="2">Cytoplasm</location>
        <location evidence="2">Cytoskeleton</location>
    </subcellularLocation>
</comment>
<dbReference type="KEGG" id="shx:MS3_00001818"/>
<dbReference type="CTD" id="75576845"/>
<dbReference type="GO" id="GO:0005879">
    <property type="term" value="C:axonemal microtubule"/>
    <property type="evidence" value="ECO:0007669"/>
    <property type="project" value="InterPro"/>
</dbReference>
<name>A0A922S6S7_SCHHA</name>
<evidence type="ECO:0000313" key="7">
    <source>
        <dbReference type="EMBL" id="KAH9595967.1"/>
    </source>
</evidence>
<dbReference type="GeneID" id="75576845"/>
<accession>A0A922S6S7</accession>
<keyword evidence="5" id="KW-0966">Cell projection</keyword>
<protein>
    <submittedName>
        <fullName evidence="7">Uncharacterized protein</fullName>
    </submittedName>
</protein>
<evidence type="ECO:0000256" key="4">
    <source>
        <dbReference type="ARBA" id="ARBA00023212"/>
    </source>
</evidence>
<gene>
    <name evidence="7" type="ORF">MS3_00001818</name>
</gene>
<reference evidence="7" key="1">
    <citation type="journal article" date="2012" name="Nat. Genet.">
        <title>Whole-genome sequence of Schistosoma haematobium.</title>
        <authorList>
            <person name="Young N.D."/>
            <person name="Jex A.R."/>
            <person name="Li B."/>
            <person name="Liu S."/>
            <person name="Yang L."/>
            <person name="Xiong Z."/>
            <person name="Li Y."/>
            <person name="Cantacessi C."/>
            <person name="Hall R.S."/>
            <person name="Xu X."/>
            <person name="Chen F."/>
            <person name="Wu X."/>
            <person name="Zerlotini A."/>
            <person name="Oliveira G."/>
            <person name="Hofmann A."/>
            <person name="Zhang G."/>
            <person name="Fang X."/>
            <person name="Kang Y."/>
            <person name="Campbell B.E."/>
            <person name="Loukas A."/>
            <person name="Ranganathan S."/>
            <person name="Rollinson D."/>
            <person name="Rinaldi G."/>
            <person name="Brindley P.J."/>
            <person name="Yang H."/>
            <person name="Wang J."/>
            <person name="Wang J."/>
            <person name="Gasser R.B."/>
        </authorList>
    </citation>
    <scope>NUCLEOTIDE SEQUENCE</scope>
</reference>
<dbReference type="AlphaFoldDB" id="A0A922S6S7"/>
<keyword evidence="3" id="KW-0963">Cytoplasm</keyword>
<proteinExistence type="inferred from homology"/>
<dbReference type="EMBL" id="AMPZ03000001">
    <property type="protein sequence ID" value="KAH9595967.1"/>
    <property type="molecule type" value="Genomic_DNA"/>
</dbReference>